<evidence type="ECO:0000256" key="1">
    <source>
        <dbReference type="ARBA" id="ARBA00004651"/>
    </source>
</evidence>
<evidence type="ECO:0000313" key="8">
    <source>
        <dbReference type="EMBL" id="OFI49931.1"/>
    </source>
</evidence>
<keyword evidence="9" id="KW-1185">Reference proteome</keyword>
<dbReference type="OrthoDB" id="1653617at2"/>
<proteinExistence type="predicted"/>
<evidence type="ECO:0000256" key="3">
    <source>
        <dbReference type="ARBA" id="ARBA00022692"/>
    </source>
</evidence>
<reference evidence="9" key="1">
    <citation type="submission" date="2016-09" db="EMBL/GenBank/DDBJ databases">
        <title>Draft genome sequence of a novel species of the family Streptococcaceae isolated from flowers.</title>
        <authorList>
            <person name="Chuah L.-O."/>
            <person name="Yap K.-P."/>
            <person name="Thong K.L."/>
            <person name="Liong M.T."/>
            <person name="Ahmad R."/>
            <person name="Rusul G."/>
        </authorList>
    </citation>
    <scope>NUCLEOTIDE SEQUENCE [LARGE SCALE GENOMIC DNA]</scope>
    <source>
        <strain evidence="9">DF1</strain>
    </source>
</reference>
<keyword evidence="3 7" id="KW-0812">Transmembrane</keyword>
<feature type="region of interest" description="Disordered" evidence="6">
    <location>
        <begin position="195"/>
        <end position="219"/>
    </location>
</feature>
<dbReference type="AlphaFoldDB" id="A0A1E8GNU4"/>
<dbReference type="Pfam" id="PF06081">
    <property type="entry name" value="ArAE_1"/>
    <property type="match status" value="1"/>
</dbReference>
<evidence type="ECO:0000256" key="6">
    <source>
        <dbReference type="SAM" id="MobiDB-lite"/>
    </source>
</evidence>
<sequence length="219" mass="23807">MSIQIGRFRLGLRTIKTAIAMALILIFCQITNRPEGAMAAGVSAVVAVRGDFKSTVNVAGSRFIGAGLGGLLSIIFYLLYFNSGHNFWVKLFIIPISLIIIIVIMDGYNLNTGLVGACASFLIISLGTPEGETILYVFNRVLDTFIGVGFAIFVNLVGTHDTPVKMVTEKVIKIGKDFNIEIDVAKKVDEDNQDKDINKVSENKGKDSAETGTKEKEQK</sequence>
<keyword evidence="4 7" id="KW-1133">Transmembrane helix</keyword>
<dbReference type="Proteomes" id="UP000178622">
    <property type="component" value="Unassembled WGS sequence"/>
</dbReference>
<evidence type="ECO:0000313" key="9">
    <source>
        <dbReference type="Proteomes" id="UP000178622"/>
    </source>
</evidence>
<organism evidence="8 9">
    <name type="scientific">Floricoccus tropicus</name>
    <dbReference type="NCBI Taxonomy" id="1859473"/>
    <lineage>
        <taxon>Bacteria</taxon>
        <taxon>Bacillati</taxon>
        <taxon>Bacillota</taxon>
        <taxon>Bacilli</taxon>
        <taxon>Lactobacillales</taxon>
        <taxon>Streptococcaceae</taxon>
        <taxon>Floricoccus</taxon>
    </lineage>
</organism>
<comment type="caution">
    <text evidence="8">The sequence shown here is derived from an EMBL/GenBank/DDBJ whole genome shotgun (WGS) entry which is preliminary data.</text>
</comment>
<dbReference type="PANTHER" id="PTHR40064:SF1">
    <property type="entry name" value="MEMBRANE PROTEIN"/>
    <property type="match status" value="1"/>
</dbReference>
<feature type="transmembrane region" description="Helical" evidence="7">
    <location>
        <begin position="63"/>
        <end position="80"/>
    </location>
</feature>
<dbReference type="InterPro" id="IPR052984">
    <property type="entry name" value="UPF0421"/>
</dbReference>
<dbReference type="EMBL" id="MKIR01000004">
    <property type="protein sequence ID" value="OFI49931.1"/>
    <property type="molecule type" value="Genomic_DNA"/>
</dbReference>
<protein>
    <recommendedName>
        <fullName evidence="10">FUSC family protein</fullName>
    </recommendedName>
</protein>
<comment type="subcellular location">
    <subcellularLocation>
        <location evidence="1">Cell membrane</location>
        <topology evidence="1">Multi-pass membrane protein</topology>
    </subcellularLocation>
</comment>
<feature type="transmembrane region" description="Helical" evidence="7">
    <location>
        <begin position="87"/>
        <end position="105"/>
    </location>
</feature>
<dbReference type="InterPro" id="IPR010343">
    <property type="entry name" value="ArAE_1"/>
</dbReference>
<feature type="transmembrane region" description="Helical" evidence="7">
    <location>
        <begin position="141"/>
        <end position="158"/>
    </location>
</feature>
<name>A0A1E8GNU4_9LACT</name>
<dbReference type="STRING" id="1859473.BG261_09815"/>
<evidence type="ECO:0000256" key="2">
    <source>
        <dbReference type="ARBA" id="ARBA00022475"/>
    </source>
</evidence>
<evidence type="ECO:0000256" key="7">
    <source>
        <dbReference type="SAM" id="Phobius"/>
    </source>
</evidence>
<dbReference type="PANTHER" id="PTHR40064">
    <property type="entry name" value="MEMBRANE PROTEIN-RELATED"/>
    <property type="match status" value="1"/>
</dbReference>
<gene>
    <name evidence="8" type="ORF">BG261_09815</name>
</gene>
<dbReference type="RefSeq" id="WP_070791597.1">
    <property type="nucleotide sequence ID" value="NZ_MKIR01000004.1"/>
</dbReference>
<dbReference type="GO" id="GO:0005886">
    <property type="term" value="C:plasma membrane"/>
    <property type="evidence" value="ECO:0007669"/>
    <property type="project" value="UniProtKB-SubCell"/>
</dbReference>
<evidence type="ECO:0008006" key="10">
    <source>
        <dbReference type="Google" id="ProtNLM"/>
    </source>
</evidence>
<accession>A0A1E8GNU4</accession>
<evidence type="ECO:0000256" key="4">
    <source>
        <dbReference type="ARBA" id="ARBA00022989"/>
    </source>
</evidence>
<keyword evidence="5 7" id="KW-0472">Membrane</keyword>
<evidence type="ECO:0000256" key="5">
    <source>
        <dbReference type="ARBA" id="ARBA00023136"/>
    </source>
</evidence>
<keyword evidence="2" id="KW-1003">Cell membrane</keyword>